<proteinExistence type="predicted"/>
<dbReference type="STRING" id="1797533.A2731_00630"/>
<gene>
    <name evidence="1" type="ORF">A2731_00630</name>
</gene>
<dbReference type="EMBL" id="MHIC01000049">
    <property type="protein sequence ID" value="OGY43352.1"/>
    <property type="molecule type" value="Genomic_DNA"/>
</dbReference>
<evidence type="ECO:0000313" key="1">
    <source>
        <dbReference type="EMBL" id="OGY43352.1"/>
    </source>
</evidence>
<dbReference type="AlphaFoldDB" id="A0A1G1XTR0"/>
<name>A0A1G1XTR0_9BACT</name>
<reference evidence="1 2" key="1">
    <citation type="journal article" date="2016" name="Nat. Commun.">
        <title>Thousands of microbial genomes shed light on interconnected biogeochemical processes in an aquifer system.</title>
        <authorList>
            <person name="Anantharaman K."/>
            <person name="Brown C.T."/>
            <person name="Hug L.A."/>
            <person name="Sharon I."/>
            <person name="Castelle C.J."/>
            <person name="Probst A.J."/>
            <person name="Thomas B.C."/>
            <person name="Singh A."/>
            <person name="Wilkins M.J."/>
            <person name="Karaoz U."/>
            <person name="Brodie E.L."/>
            <person name="Williams K.H."/>
            <person name="Hubbard S.S."/>
            <person name="Banfield J.F."/>
        </authorList>
    </citation>
    <scope>NUCLEOTIDE SEQUENCE [LARGE SCALE GENOMIC DNA]</scope>
</reference>
<organism evidence="1 2">
    <name type="scientific">Candidatus Buchananbacteria bacterium RIFCSPHIGHO2_01_FULL_39_8</name>
    <dbReference type="NCBI Taxonomy" id="1797533"/>
    <lineage>
        <taxon>Bacteria</taxon>
        <taxon>Candidatus Buchananiibacteriota</taxon>
    </lineage>
</organism>
<comment type="caution">
    <text evidence="1">The sequence shown here is derived from an EMBL/GenBank/DDBJ whole genome shotgun (WGS) entry which is preliminary data.</text>
</comment>
<protein>
    <submittedName>
        <fullName evidence="1">Uncharacterized protein</fullName>
    </submittedName>
</protein>
<evidence type="ECO:0000313" key="2">
    <source>
        <dbReference type="Proteomes" id="UP000176241"/>
    </source>
</evidence>
<dbReference type="Proteomes" id="UP000176241">
    <property type="component" value="Unassembled WGS sequence"/>
</dbReference>
<accession>A0A1G1XTR0</accession>
<sequence>MKKNKFYLKKIGRQGEISIWLVNGNQIRNELDKEFTNFGQHYRFSFIPEQEFWLDQEASPDEQNFFIDHLLIEWKLMKNGLPYFLATTLANIKEHSERLKSKDWKKATLKNKRSLIENIHLRLLKKLKNNLMVWLVDGKLIRDLYDIEFTEGGHDLVYKYIPQNEIWIDNDILAQERLYIALHEIYERKKMAKKICYSQAHQLASRIEWQARLDKNKLKQNLEKLGWQ</sequence>